<evidence type="ECO:0000313" key="2">
    <source>
        <dbReference type="EMBL" id="KTE89490.1"/>
    </source>
</evidence>
<dbReference type="OMA" id="NTSHLKC"/>
<dbReference type="InterPro" id="IPR015867">
    <property type="entry name" value="N-reg_PII/ATP_PRibTrfase_C"/>
</dbReference>
<name>A0A098B4J0_DESHA</name>
<evidence type="ECO:0000313" key="3">
    <source>
        <dbReference type="Proteomes" id="UP000054623"/>
    </source>
</evidence>
<dbReference type="PATRIC" id="fig|49338.4.peg.4159"/>
<reference evidence="2 3" key="2">
    <citation type="submission" date="2015-12" db="EMBL/GenBank/DDBJ databases">
        <title>Draft Genome Sequence of Desulfitobacterium hafniense Strain DH, a Sulfate-reducing Bacterium Isolated from Paddy Soils.</title>
        <authorList>
            <person name="Bao P."/>
            <person name="Zhang X."/>
            <person name="Li G."/>
        </authorList>
    </citation>
    <scope>NUCLEOTIDE SEQUENCE [LARGE SCALE GENOMIC DNA]</scope>
    <source>
        <strain evidence="2 3">DH</strain>
    </source>
</reference>
<dbReference type="AlphaFoldDB" id="A0A098B4J0"/>
<dbReference type="SUPFAM" id="SSF54913">
    <property type="entry name" value="GlnB-like"/>
    <property type="match status" value="1"/>
</dbReference>
<gene>
    <name evidence="2" type="ORF">AT727_11690</name>
    <name evidence="1" type="ORF">DPCES_3868</name>
</gene>
<evidence type="ECO:0000313" key="1">
    <source>
        <dbReference type="EMBL" id="CDX03754.1"/>
    </source>
</evidence>
<reference evidence="1" key="1">
    <citation type="submission" date="2014-07" db="EMBL/GenBank/DDBJ databases">
        <authorList>
            <person name="Hornung V.Bastian."/>
        </authorList>
    </citation>
    <scope>NUCLEOTIDE SEQUENCE</scope>
    <source>
        <strain evidence="1">PCE-S</strain>
    </source>
</reference>
<dbReference type="EMBL" id="LK996017">
    <property type="protein sequence ID" value="CDX03754.1"/>
    <property type="molecule type" value="Genomic_DNA"/>
</dbReference>
<proteinExistence type="predicted"/>
<accession>A0A098B4J0</accession>
<dbReference type="RefSeq" id="WP_011461229.1">
    <property type="nucleotide sequence ID" value="NZ_JAYFNZ010000042.1"/>
</dbReference>
<dbReference type="EMBL" id="LOCK01000072">
    <property type="protein sequence ID" value="KTE89490.1"/>
    <property type="molecule type" value="Genomic_DNA"/>
</dbReference>
<sequence>MNNCLNGLVFLTLIAGRKQKEALLDALTERGGRLVNIVYGRGTINAGYLKSILGMVPEENKVVITCLLPGEKSDAVLEMLIKKFNFDQPNTGIAFTIPVEGLSVAKRC</sequence>
<dbReference type="Proteomes" id="UP000054623">
    <property type="component" value="Unassembled WGS sequence"/>
</dbReference>
<dbReference type="Gene3D" id="3.30.70.120">
    <property type="match status" value="1"/>
</dbReference>
<dbReference type="InterPro" id="IPR011322">
    <property type="entry name" value="N-reg_PII-like_a/b"/>
</dbReference>
<organism evidence="1">
    <name type="scientific">Desulfitobacterium hafniense</name>
    <name type="common">Desulfitobacterium frappieri</name>
    <dbReference type="NCBI Taxonomy" id="49338"/>
    <lineage>
        <taxon>Bacteria</taxon>
        <taxon>Bacillati</taxon>
        <taxon>Bacillota</taxon>
        <taxon>Clostridia</taxon>
        <taxon>Eubacteriales</taxon>
        <taxon>Desulfitobacteriaceae</taxon>
        <taxon>Desulfitobacterium</taxon>
    </lineage>
</organism>
<dbReference type="OrthoDB" id="9803021at2"/>
<protein>
    <submittedName>
        <fullName evidence="1">Nitrogen regulatory PII-like, alpha/beta</fullName>
    </submittedName>
</protein>